<reference evidence="1" key="1">
    <citation type="journal article" date="2019" name="Nat. Commun.">
        <title>Spatiotemporal dynamics of multidrug resistant bacteria on intensive care unit surfaces.</title>
        <authorList>
            <person name="D'Souza A.W."/>
            <person name="Potter R.F."/>
            <person name="Wallace M."/>
            <person name="Shupe A."/>
            <person name="Patel S."/>
            <person name="Sun X."/>
            <person name="Gul D."/>
            <person name="Kwon J.H."/>
            <person name="Andleeb S."/>
            <person name="Burnham C.D."/>
            <person name="Dantas G."/>
        </authorList>
    </citation>
    <scope>NUCLEOTIDE SEQUENCE</scope>
    <source>
        <strain evidence="1">AJ_351</strain>
    </source>
</reference>
<sequence>MKTILSKPHTLANQLKALYSKSAQQKAVGLVLADYQFSKRTVRYKGFFLCVLSLCVRILWRSWRGTRLRVQVTLRACLPTLFSFATNYLAVNGKALLISKERINHA</sequence>
<dbReference type="AlphaFoldDB" id="A0A8F6MK27"/>
<accession>A0A8F6MK27</accession>
<dbReference type="Proteomes" id="UP000279359">
    <property type="component" value="Chromosome"/>
</dbReference>
<dbReference type="EMBL" id="CP078018">
    <property type="protein sequence ID" value="QXR28340.1"/>
    <property type="molecule type" value="Genomic_DNA"/>
</dbReference>
<reference evidence="1" key="2">
    <citation type="submission" date="2021-06" db="EMBL/GenBank/DDBJ databases">
        <authorList>
            <person name="Diorio-Toth L."/>
        </authorList>
    </citation>
    <scope>NUCLEOTIDE SEQUENCE</scope>
    <source>
        <strain evidence="1">AJ_351</strain>
    </source>
</reference>
<organism evidence="1">
    <name type="scientific">Acinetobacter junii</name>
    <dbReference type="NCBI Taxonomy" id="40215"/>
    <lineage>
        <taxon>Bacteria</taxon>
        <taxon>Pseudomonadati</taxon>
        <taxon>Pseudomonadota</taxon>
        <taxon>Gammaproteobacteria</taxon>
        <taxon>Moraxellales</taxon>
        <taxon>Moraxellaceae</taxon>
        <taxon>Acinetobacter</taxon>
    </lineage>
</organism>
<proteinExistence type="predicted"/>
<evidence type="ECO:0000313" key="1">
    <source>
        <dbReference type="EMBL" id="QXR28340.1"/>
    </source>
</evidence>
<protein>
    <submittedName>
        <fullName evidence="1">Uncharacterized protein</fullName>
    </submittedName>
</protein>
<name>A0A8F6MK27_ACIJU</name>
<gene>
    <name evidence="1" type="ORF">EGT69_003155</name>
</gene>
<dbReference type="RefSeq" id="WP_171425362.1">
    <property type="nucleotide sequence ID" value="NZ_BKOU01000029.1"/>
</dbReference>